<proteinExistence type="predicted"/>
<dbReference type="GO" id="GO:0003677">
    <property type="term" value="F:DNA binding"/>
    <property type="evidence" value="ECO:0007669"/>
    <property type="project" value="InterPro"/>
</dbReference>
<dbReference type="Gene3D" id="1.10.443.10">
    <property type="entry name" value="Intergrase catalytic core"/>
    <property type="match status" value="1"/>
</dbReference>
<keyword evidence="1" id="KW-0233">DNA recombination</keyword>
<name>A0A366GSA0_9GAMM</name>
<evidence type="ECO:0000256" key="1">
    <source>
        <dbReference type="ARBA" id="ARBA00023172"/>
    </source>
</evidence>
<dbReference type="RefSeq" id="WP_113862514.1">
    <property type="nucleotide sequence ID" value="NZ_QNRO01000008.1"/>
</dbReference>
<dbReference type="OrthoDB" id="8883268at2"/>
<dbReference type="GO" id="GO:0015074">
    <property type="term" value="P:DNA integration"/>
    <property type="evidence" value="ECO:0007669"/>
    <property type="project" value="InterPro"/>
</dbReference>
<evidence type="ECO:0000313" key="3">
    <source>
        <dbReference type="EMBL" id="RBP29968.1"/>
    </source>
</evidence>
<dbReference type="AlphaFoldDB" id="A0A366GSA0"/>
<dbReference type="InterPro" id="IPR011010">
    <property type="entry name" value="DNA_brk_join_enz"/>
</dbReference>
<accession>A0A366GSA0</accession>
<sequence>MHLNQHPLSEDNVREFAAGVLRNQAPSTLQKYKQIASRLVDKEWIDYCVERDLRRNTAKTVRAAFRYFEAHRLATIIGYIDRYRNEERHHLAEAWSFLLLELLYPNLLDALDKSYTPKVERKKNSKRKALKGKPKNWREVVIQKLQPEDWLLGQIYAMTGCRPAETAKGIELKVVEVGLEVTIKGAKVSDLTGGGQPERIITVSALNPFAQEVISVMSHTRRPEIEIMCPNPDSFRKRFKKVVTALGWPELAPYCFRHQFSSDLKSANQNTTLLSLALGHRSGKSRSAYGHFAQGRRARGGSGMLVKVEATYPVREDTNTLDSSLEDIPDDSSSQDPSLG</sequence>
<evidence type="ECO:0008006" key="5">
    <source>
        <dbReference type="Google" id="ProtNLM"/>
    </source>
</evidence>
<dbReference type="EMBL" id="QNRO01000008">
    <property type="protein sequence ID" value="RBP29968.1"/>
    <property type="molecule type" value="Genomic_DNA"/>
</dbReference>
<comment type="caution">
    <text evidence="3">The sequence shown here is derived from an EMBL/GenBank/DDBJ whole genome shotgun (WGS) entry which is preliminary data.</text>
</comment>
<evidence type="ECO:0000256" key="2">
    <source>
        <dbReference type="SAM" id="MobiDB-lite"/>
    </source>
</evidence>
<dbReference type="Proteomes" id="UP000252995">
    <property type="component" value="Unassembled WGS sequence"/>
</dbReference>
<dbReference type="InterPro" id="IPR013762">
    <property type="entry name" value="Integrase-like_cat_sf"/>
</dbReference>
<reference evidence="3 4" key="1">
    <citation type="submission" date="2018-06" db="EMBL/GenBank/DDBJ databases">
        <title>Freshwater and sediment microbial communities from various areas in North America, analyzing microbe dynamics in response to fracking.</title>
        <authorList>
            <person name="Lamendella R."/>
        </authorList>
    </citation>
    <scope>NUCLEOTIDE SEQUENCE [LARGE SCALE GENOMIC DNA]</scope>
    <source>
        <strain evidence="3 4">114J</strain>
    </source>
</reference>
<dbReference type="SUPFAM" id="SSF56349">
    <property type="entry name" value="DNA breaking-rejoining enzymes"/>
    <property type="match status" value="1"/>
</dbReference>
<feature type="compositionally biased region" description="Low complexity" evidence="2">
    <location>
        <begin position="331"/>
        <end position="340"/>
    </location>
</feature>
<dbReference type="GO" id="GO:0006310">
    <property type="term" value="P:DNA recombination"/>
    <property type="evidence" value="ECO:0007669"/>
    <property type="project" value="UniProtKB-KW"/>
</dbReference>
<organism evidence="3 4">
    <name type="scientific">Marinobacter pelagius</name>
    <dbReference type="NCBI Taxonomy" id="379482"/>
    <lineage>
        <taxon>Bacteria</taxon>
        <taxon>Pseudomonadati</taxon>
        <taxon>Pseudomonadota</taxon>
        <taxon>Gammaproteobacteria</taxon>
        <taxon>Pseudomonadales</taxon>
        <taxon>Marinobacteraceae</taxon>
        <taxon>Marinobacter</taxon>
    </lineage>
</organism>
<protein>
    <recommendedName>
        <fullName evidence="5">Phage integrase family protein</fullName>
    </recommendedName>
</protein>
<gene>
    <name evidence="3" type="ORF">DET50_1088</name>
</gene>
<evidence type="ECO:0000313" key="4">
    <source>
        <dbReference type="Proteomes" id="UP000252995"/>
    </source>
</evidence>
<feature type="region of interest" description="Disordered" evidence="2">
    <location>
        <begin position="316"/>
        <end position="340"/>
    </location>
</feature>